<sequence length="722" mass="77862">MTHPPLKKHLTKNSRMWLMAFGLLSAIWLPKVSWAQVDSPISVPPFAKITVNSAADGLPQPDSELTLREAIELTNGTLSFSDLSVAEQQLVVTTGQSRSEIRFDLPMGQTTIELEGVLPAIAQPHLILDGTTQPGYNPNGSATAEIAIPIPIVTLRPASGIEVFRGLTLAADNITVRGLSLYGFNSPSQITQSTPPADIFISNRQIPLNRETPLPSVGAAFPLDHSPKGIVIEQNWLGLSPDGSRPAVPSGFGVSVFDSAGTTIRQNRIQYHNGSGIISGRQADSLTVLNNIIVGNGTAGMPDAIRLNGQINEGLISGNLLCGNDGSGVFVFRPSGRVTIANNHIRFNGQRFRRAAVYLIGDNHRVVDNDITAQKGGGVVVGQGVNTVSQGNVITGNRFSHIEGLSIDLTAREDRAPRDYQYGDGINPRRNSENRRRATANGAVDAPQFVSSELLLINGRVVVSGQADPNNEIQLYRTTGKANEHGPLSEPIATTTADATGKFEFELDELKEGEVLSAVATDPIYGTSEPASNSLIRSLSNSEAATAATEPIEMPQCTTPPATEAPPASPPTEALVIPDTLQLEVPRNIHFALNEDVISPESAAVLDKIADVLRQYPSIVVDLHGHTDSRASQTYNQDLARRRAENARRYLLNQGIGSERMILRSFGETALLVVETNRTNFARNRRVEFVFKDVRGVDITFTDQENDLQIELISTCAKLITE</sequence>
<dbReference type="PANTHER" id="PTHR30329">
    <property type="entry name" value="STATOR ELEMENT OF FLAGELLAR MOTOR COMPLEX"/>
    <property type="match status" value="1"/>
</dbReference>
<dbReference type="InterPro" id="IPR006664">
    <property type="entry name" value="OMP_bac"/>
</dbReference>
<accession>A0A2W4XGU6</accession>
<evidence type="ECO:0000256" key="4">
    <source>
        <dbReference type="PROSITE-ProRule" id="PRU00473"/>
    </source>
</evidence>
<dbReference type="InterPro" id="IPR050330">
    <property type="entry name" value="Bact_OuterMem_StrucFunc"/>
</dbReference>
<organism evidence="7 8">
    <name type="scientific">Phormidesmis priestleyi</name>
    <dbReference type="NCBI Taxonomy" id="268141"/>
    <lineage>
        <taxon>Bacteria</taxon>
        <taxon>Bacillati</taxon>
        <taxon>Cyanobacteriota</taxon>
        <taxon>Cyanophyceae</taxon>
        <taxon>Leptolyngbyales</taxon>
        <taxon>Leptolyngbyaceae</taxon>
        <taxon>Phormidesmis</taxon>
    </lineage>
</organism>
<evidence type="ECO:0000256" key="5">
    <source>
        <dbReference type="SAM" id="MobiDB-lite"/>
    </source>
</evidence>
<dbReference type="Gene3D" id="3.30.1330.60">
    <property type="entry name" value="OmpA-like domain"/>
    <property type="match status" value="1"/>
</dbReference>
<comment type="caution">
    <text evidence="7">The sequence shown here is derived from an EMBL/GenBank/DDBJ whole genome shotgun (WGS) entry which is preliminary data.</text>
</comment>
<feature type="region of interest" description="Disordered" evidence="5">
    <location>
        <begin position="554"/>
        <end position="573"/>
    </location>
</feature>
<dbReference type="Pfam" id="PF13229">
    <property type="entry name" value="Beta_helix"/>
    <property type="match status" value="1"/>
</dbReference>
<dbReference type="InterPro" id="IPR006626">
    <property type="entry name" value="PbH1"/>
</dbReference>
<dbReference type="InterPro" id="IPR011050">
    <property type="entry name" value="Pectin_lyase_fold/virulence"/>
</dbReference>
<dbReference type="InterPro" id="IPR039448">
    <property type="entry name" value="Beta_helix"/>
</dbReference>
<feature type="region of interest" description="Disordered" evidence="5">
    <location>
        <begin position="418"/>
        <end position="440"/>
    </location>
</feature>
<keyword evidence="2 4" id="KW-0472">Membrane</keyword>
<dbReference type="Proteomes" id="UP000249794">
    <property type="component" value="Unassembled WGS sequence"/>
</dbReference>
<evidence type="ECO:0000313" key="8">
    <source>
        <dbReference type="Proteomes" id="UP000249794"/>
    </source>
</evidence>
<dbReference type="AlphaFoldDB" id="A0A2W4XGU6"/>
<evidence type="ECO:0000256" key="2">
    <source>
        <dbReference type="ARBA" id="ARBA00023136"/>
    </source>
</evidence>
<protein>
    <submittedName>
        <fullName evidence="7">Cell envelope biogenesis protein OmpA</fullName>
    </submittedName>
</protein>
<keyword evidence="3" id="KW-0998">Cell outer membrane</keyword>
<dbReference type="GO" id="GO:0009279">
    <property type="term" value="C:cell outer membrane"/>
    <property type="evidence" value="ECO:0007669"/>
    <property type="project" value="UniProtKB-SubCell"/>
</dbReference>
<dbReference type="PROSITE" id="PS51123">
    <property type="entry name" value="OMPA_2"/>
    <property type="match status" value="1"/>
</dbReference>
<dbReference type="PRINTS" id="PR01021">
    <property type="entry name" value="OMPADOMAIN"/>
</dbReference>
<dbReference type="InterPro" id="IPR036737">
    <property type="entry name" value="OmpA-like_sf"/>
</dbReference>
<gene>
    <name evidence="7" type="ORF">DCF15_08395</name>
</gene>
<evidence type="ECO:0000256" key="3">
    <source>
        <dbReference type="ARBA" id="ARBA00023237"/>
    </source>
</evidence>
<dbReference type="EMBL" id="QBMP01000067">
    <property type="protein sequence ID" value="PZO56550.1"/>
    <property type="molecule type" value="Genomic_DNA"/>
</dbReference>
<dbReference type="Gene3D" id="2.60.40.10">
    <property type="entry name" value="Immunoglobulins"/>
    <property type="match status" value="1"/>
</dbReference>
<evidence type="ECO:0000256" key="1">
    <source>
        <dbReference type="ARBA" id="ARBA00004442"/>
    </source>
</evidence>
<dbReference type="SMART" id="SM00710">
    <property type="entry name" value="PbH1"/>
    <property type="match status" value="6"/>
</dbReference>
<dbReference type="InterPro" id="IPR013783">
    <property type="entry name" value="Ig-like_fold"/>
</dbReference>
<dbReference type="SUPFAM" id="SSF103088">
    <property type="entry name" value="OmpA-like"/>
    <property type="match status" value="1"/>
</dbReference>
<comment type="subcellular location">
    <subcellularLocation>
        <location evidence="1">Cell outer membrane</location>
    </subcellularLocation>
</comment>
<dbReference type="InterPro" id="IPR006665">
    <property type="entry name" value="OmpA-like"/>
</dbReference>
<dbReference type="SUPFAM" id="SSF51126">
    <property type="entry name" value="Pectin lyase-like"/>
    <property type="match status" value="1"/>
</dbReference>
<feature type="domain" description="OmpA-like" evidence="6">
    <location>
        <begin position="578"/>
        <end position="695"/>
    </location>
</feature>
<feature type="compositionally biased region" description="Polar residues" evidence="5">
    <location>
        <begin position="529"/>
        <end position="544"/>
    </location>
</feature>
<dbReference type="InterPro" id="IPR012334">
    <property type="entry name" value="Pectin_lyas_fold"/>
</dbReference>
<dbReference type="Gene3D" id="2.160.20.10">
    <property type="entry name" value="Single-stranded right-handed beta-helix, Pectin lyase-like"/>
    <property type="match status" value="1"/>
</dbReference>
<dbReference type="Pfam" id="PF00691">
    <property type="entry name" value="OmpA"/>
    <property type="match status" value="1"/>
</dbReference>
<feature type="region of interest" description="Disordered" evidence="5">
    <location>
        <begin position="527"/>
        <end position="546"/>
    </location>
</feature>
<evidence type="ECO:0000259" key="6">
    <source>
        <dbReference type="PROSITE" id="PS51123"/>
    </source>
</evidence>
<dbReference type="CDD" id="cd07185">
    <property type="entry name" value="OmpA_C-like"/>
    <property type="match status" value="1"/>
</dbReference>
<reference evidence="7 8" key="2">
    <citation type="submission" date="2018-06" db="EMBL/GenBank/DDBJ databases">
        <title>Metagenomic assembly of (sub)arctic Cyanobacteria and their associated microbiome from non-axenic cultures.</title>
        <authorList>
            <person name="Baurain D."/>
        </authorList>
    </citation>
    <scope>NUCLEOTIDE SEQUENCE [LARGE SCALE GENOMIC DNA]</scope>
    <source>
        <strain evidence="7">ULC027bin1</strain>
    </source>
</reference>
<evidence type="ECO:0000313" key="7">
    <source>
        <dbReference type="EMBL" id="PZO56550.1"/>
    </source>
</evidence>
<reference evidence="8" key="1">
    <citation type="submission" date="2018-04" db="EMBL/GenBank/DDBJ databases">
        <authorList>
            <person name="Cornet L."/>
        </authorList>
    </citation>
    <scope>NUCLEOTIDE SEQUENCE [LARGE SCALE GENOMIC DNA]</scope>
</reference>
<proteinExistence type="predicted"/>
<name>A0A2W4XGU6_9CYAN</name>
<dbReference type="PANTHER" id="PTHR30329:SF21">
    <property type="entry name" value="LIPOPROTEIN YIAD-RELATED"/>
    <property type="match status" value="1"/>
</dbReference>